<feature type="transmembrane region" description="Helical" evidence="2">
    <location>
        <begin position="266"/>
        <end position="283"/>
    </location>
</feature>
<feature type="region of interest" description="Disordered" evidence="1">
    <location>
        <begin position="298"/>
        <end position="338"/>
    </location>
</feature>
<evidence type="ECO:0000256" key="2">
    <source>
        <dbReference type="SAM" id="Phobius"/>
    </source>
</evidence>
<reference evidence="3" key="1">
    <citation type="submission" date="2023-06" db="EMBL/GenBank/DDBJ databases">
        <title>Genome-scale phylogeny and comparative genomics of the fungal order Sordariales.</title>
        <authorList>
            <consortium name="Lawrence Berkeley National Laboratory"/>
            <person name="Hensen N."/>
            <person name="Bonometti L."/>
            <person name="Westerberg I."/>
            <person name="Brannstrom I.O."/>
            <person name="Guillou S."/>
            <person name="Cros-Aarteil S."/>
            <person name="Calhoun S."/>
            <person name="Haridas S."/>
            <person name="Kuo A."/>
            <person name="Mondo S."/>
            <person name="Pangilinan J."/>
            <person name="Riley R."/>
            <person name="Labutti K."/>
            <person name="Andreopoulos B."/>
            <person name="Lipzen A."/>
            <person name="Chen C."/>
            <person name="Yanf M."/>
            <person name="Daum C."/>
            <person name="Ng V."/>
            <person name="Clum A."/>
            <person name="Steindorff A."/>
            <person name="Ohm R."/>
            <person name="Martin F."/>
            <person name="Silar P."/>
            <person name="Natvig D."/>
            <person name="Lalanne C."/>
            <person name="Gautier V."/>
            <person name="Ament-Velasquez S.L."/>
            <person name="Kruys A."/>
            <person name="Hutchinson M.I."/>
            <person name="Powell A.J."/>
            <person name="Barry K."/>
            <person name="Miller A.N."/>
            <person name="Grigoriev I.V."/>
            <person name="Debuchy R."/>
            <person name="Gladieux P."/>
            <person name="Thoren M.H."/>
            <person name="Johannesson H."/>
        </authorList>
    </citation>
    <scope>NUCLEOTIDE SEQUENCE</scope>
    <source>
        <strain evidence="3">CBS 307.81</strain>
    </source>
</reference>
<sequence length="348" mass="39412">MEFIFGFDDWRKHAEQQNKERRVRSMAKSTSEDRPSFSLDLECKSRDEYHHPQTNQLRVLAPSRPPLEFKGKHQGLGSSILLHYSWYLGQSVWLLPGEYGSFDLGGFETSRHEVCTVTGSNLLPIFRKTTVIRRHGLLKLLLSILVAFLPQVFADPNQLLYRTRMVLLAGSGITSLGTGMAAMQLEIPGNPERTKFVKMSLRIVCSTFLGTLIVGYSLWFLSRRAQKTQRFVYALCTLGIFFWLFMRGDSSSESAERGDTFTWLDNLNFLGLFDVVIAILNAESRFIQYILPRDGIDEDDDNNRRHSETHPNTHNDEESQSGTSSRDSNSSNNDTGDIGLASLLLSSV</sequence>
<evidence type="ECO:0000256" key="1">
    <source>
        <dbReference type="SAM" id="MobiDB-lite"/>
    </source>
</evidence>
<feature type="transmembrane region" description="Helical" evidence="2">
    <location>
        <begin position="199"/>
        <end position="219"/>
    </location>
</feature>
<name>A0AA39ZLW8_9PEZI</name>
<feature type="compositionally biased region" description="Basic and acidic residues" evidence="1">
    <location>
        <begin position="302"/>
        <end position="317"/>
    </location>
</feature>
<feature type="transmembrane region" description="Helical" evidence="2">
    <location>
        <begin position="231"/>
        <end position="246"/>
    </location>
</feature>
<keyword evidence="2" id="KW-1133">Transmembrane helix</keyword>
<organism evidence="3 4">
    <name type="scientific">Cercophora samala</name>
    <dbReference type="NCBI Taxonomy" id="330535"/>
    <lineage>
        <taxon>Eukaryota</taxon>
        <taxon>Fungi</taxon>
        <taxon>Dikarya</taxon>
        <taxon>Ascomycota</taxon>
        <taxon>Pezizomycotina</taxon>
        <taxon>Sordariomycetes</taxon>
        <taxon>Sordariomycetidae</taxon>
        <taxon>Sordariales</taxon>
        <taxon>Lasiosphaeriaceae</taxon>
        <taxon>Cercophora</taxon>
    </lineage>
</organism>
<comment type="caution">
    <text evidence="3">The sequence shown here is derived from an EMBL/GenBank/DDBJ whole genome shotgun (WGS) entry which is preliminary data.</text>
</comment>
<keyword evidence="2" id="KW-0812">Transmembrane</keyword>
<proteinExistence type="predicted"/>
<evidence type="ECO:0000313" key="3">
    <source>
        <dbReference type="EMBL" id="KAK0673505.1"/>
    </source>
</evidence>
<protein>
    <submittedName>
        <fullName evidence="3">Uncharacterized protein</fullName>
    </submittedName>
</protein>
<dbReference type="AlphaFoldDB" id="A0AA39ZLW8"/>
<keyword evidence="2" id="KW-0472">Membrane</keyword>
<dbReference type="EMBL" id="JAULSY010000006">
    <property type="protein sequence ID" value="KAK0673505.1"/>
    <property type="molecule type" value="Genomic_DNA"/>
</dbReference>
<evidence type="ECO:0000313" key="4">
    <source>
        <dbReference type="Proteomes" id="UP001174997"/>
    </source>
</evidence>
<gene>
    <name evidence="3" type="ORF">QBC41DRAFT_311749</name>
</gene>
<feature type="transmembrane region" description="Helical" evidence="2">
    <location>
        <begin position="136"/>
        <end position="154"/>
    </location>
</feature>
<keyword evidence="4" id="KW-1185">Reference proteome</keyword>
<feature type="transmembrane region" description="Helical" evidence="2">
    <location>
        <begin position="166"/>
        <end position="187"/>
    </location>
</feature>
<feature type="compositionally biased region" description="Low complexity" evidence="1">
    <location>
        <begin position="320"/>
        <end position="337"/>
    </location>
</feature>
<dbReference type="Proteomes" id="UP001174997">
    <property type="component" value="Unassembled WGS sequence"/>
</dbReference>
<accession>A0AA39ZLW8</accession>